<dbReference type="Pfam" id="PF03388">
    <property type="entry name" value="Lectin_leg-like"/>
    <property type="match status" value="1"/>
</dbReference>
<dbReference type="GO" id="GO:0005789">
    <property type="term" value="C:endoplasmic reticulum membrane"/>
    <property type="evidence" value="ECO:0000318"/>
    <property type="project" value="GO_Central"/>
</dbReference>
<dbReference type="EMBL" id="KB096742">
    <property type="protein sequence ID" value="ESO01944.1"/>
    <property type="molecule type" value="Genomic_DNA"/>
</dbReference>
<evidence type="ECO:0000313" key="14">
    <source>
        <dbReference type="EMBL" id="ESO01944.1"/>
    </source>
</evidence>
<dbReference type="GO" id="GO:0030134">
    <property type="term" value="C:COPII-coated ER to Golgi transport vesicle"/>
    <property type="evidence" value="ECO:0000318"/>
    <property type="project" value="GO_Central"/>
</dbReference>
<name>T1FY79_HELRO</name>
<gene>
    <name evidence="15" type="primary">20213777</name>
    <name evidence="14" type="ORF">HELRODRAFT_65456</name>
</gene>
<keyword evidence="4" id="KW-0732">Signal</keyword>
<dbReference type="CTD" id="20213777"/>
<dbReference type="EnsemblMetazoa" id="HelroT65456">
    <property type="protein sequence ID" value="HelroP65456"/>
    <property type="gene ID" value="HelroG65456"/>
</dbReference>
<dbReference type="PANTHER" id="PTHR12223:SF45">
    <property type="entry name" value="RE50040P"/>
    <property type="match status" value="1"/>
</dbReference>
<dbReference type="Proteomes" id="UP000015101">
    <property type="component" value="Unassembled WGS sequence"/>
</dbReference>
<evidence type="ECO:0000313" key="15">
    <source>
        <dbReference type="EnsemblMetazoa" id="HelroP65456"/>
    </source>
</evidence>
<proteinExistence type="predicted"/>
<feature type="transmembrane region" description="Helical" evidence="12">
    <location>
        <begin position="270"/>
        <end position="292"/>
    </location>
</feature>
<reference evidence="16" key="1">
    <citation type="submission" date="2012-12" db="EMBL/GenBank/DDBJ databases">
        <authorList>
            <person name="Hellsten U."/>
            <person name="Grimwood J."/>
            <person name="Chapman J.A."/>
            <person name="Shapiro H."/>
            <person name="Aerts A."/>
            <person name="Otillar R.P."/>
            <person name="Terry A.Y."/>
            <person name="Boore J.L."/>
            <person name="Simakov O."/>
            <person name="Marletaz F."/>
            <person name="Cho S.-J."/>
            <person name="Edsinger-Gonzales E."/>
            <person name="Havlak P."/>
            <person name="Kuo D.-H."/>
            <person name="Larsson T."/>
            <person name="Lv J."/>
            <person name="Arendt D."/>
            <person name="Savage R."/>
            <person name="Osoegawa K."/>
            <person name="de Jong P."/>
            <person name="Lindberg D.R."/>
            <person name="Seaver E.C."/>
            <person name="Weisblat D.A."/>
            <person name="Putnam N.H."/>
            <person name="Grigoriev I.V."/>
            <person name="Rokhsar D.S."/>
        </authorList>
    </citation>
    <scope>NUCLEOTIDE SEQUENCE</scope>
</reference>
<evidence type="ECO:0000313" key="16">
    <source>
        <dbReference type="Proteomes" id="UP000015101"/>
    </source>
</evidence>
<dbReference type="RefSeq" id="XP_009019352.1">
    <property type="nucleotide sequence ID" value="XM_009021104.1"/>
</dbReference>
<keyword evidence="9" id="KW-1015">Disulfide bond</keyword>
<evidence type="ECO:0000256" key="3">
    <source>
        <dbReference type="ARBA" id="ARBA00022723"/>
    </source>
</evidence>
<protein>
    <recommendedName>
        <fullName evidence="13">L-type lectin-like domain-containing protein</fullName>
    </recommendedName>
</protein>
<dbReference type="OMA" id="GCTADIR"/>
<keyword evidence="6 12" id="KW-1133">Transmembrane helix</keyword>
<dbReference type="EMBL" id="AMQM01000757">
    <property type="status" value="NOT_ANNOTATED_CDS"/>
    <property type="molecule type" value="Genomic_DNA"/>
</dbReference>
<evidence type="ECO:0000256" key="10">
    <source>
        <dbReference type="ARBA" id="ARBA00023180"/>
    </source>
</evidence>
<evidence type="ECO:0000256" key="11">
    <source>
        <dbReference type="ARBA" id="ARBA00046288"/>
    </source>
</evidence>
<keyword evidence="7" id="KW-0333">Golgi apparatus</keyword>
<dbReference type="eggNOG" id="KOG3839">
    <property type="taxonomic scope" value="Eukaryota"/>
</dbReference>
<dbReference type="GO" id="GO:0006888">
    <property type="term" value="P:endoplasmic reticulum to Golgi vesicle-mediated transport"/>
    <property type="evidence" value="ECO:0000318"/>
    <property type="project" value="GO_Central"/>
</dbReference>
<keyword evidence="8 12" id="KW-0472">Membrane</keyword>
<evidence type="ECO:0000256" key="5">
    <source>
        <dbReference type="ARBA" id="ARBA00022734"/>
    </source>
</evidence>
<evidence type="ECO:0000256" key="6">
    <source>
        <dbReference type="ARBA" id="ARBA00022989"/>
    </source>
</evidence>
<dbReference type="OrthoDB" id="270293at2759"/>
<dbReference type="PROSITE" id="PS51328">
    <property type="entry name" value="L_LECTIN_LIKE"/>
    <property type="match status" value="1"/>
</dbReference>
<dbReference type="AlphaFoldDB" id="T1FY79"/>
<keyword evidence="3" id="KW-0479">Metal-binding</keyword>
<dbReference type="FunCoup" id="T1FY79">
    <property type="interactions" value="1464"/>
</dbReference>
<keyword evidence="5" id="KW-0430">Lectin</keyword>
<evidence type="ECO:0000256" key="9">
    <source>
        <dbReference type="ARBA" id="ARBA00023157"/>
    </source>
</evidence>
<keyword evidence="2 12" id="KW-0812">Transmembrane</keyword>
<evidence type="ECO:0000256" key="7">
    <source>
        <dbReference type="ARBA" id="ARBA00023034"/>
    </source>
</evidence>
<organism evidence="15 16">
    <name type="scientific">Helobdella robusta</name>
    <name type="common">Californian leech</name>
    <dbReference type="NCBI Taxonomy" id="6412"/>
    <lineage>
        <taxon>Eukaryota</taxon>
        <taxon>Metazoa</taxon>
        <taxon>Spiralia</taxon>
        <taxon>Lophotrochozoa</taxon>
        <taxon>Annelida</taxon>
        <taxon>Clitellata</taxon>
        <taxon>Hirudinea</taxon>
        <taxon>Rhynchobdellida</taxon>
        <taxon>Glossiphoniidae</taxon>
        <taxon>Helobdella</taxon>
    </lineage>
</organism>
<dbReference type="FunFam" id="2.60.120.200:FF:000017">
    <property type="entry name" value="Vesicular integral-membrane protein VIP36"/>
    <property type="match status" value="1"/>
</dbReference>
<sequence>MRCDNSYQVREHSLIKPYNDDRWDFTGSTIISSTAVRLTSDYQGQRGAIWNNIPCRLRNWEMHVHFKVDGKGSELFGDGFAIWYTKEKMEMGPVFGNRDKFTGLAIFFDTYANQNGAHNHGHPYVSAMINNGTLSYDHDRDGTHTELSGCESNFRKSRFETFAAIRYEKNKLTVSLDISGRNEWKLCFTTSNVHLPTEYFFGATAATGDLSDNHEIMSIKVFDISEGKVVTEDDADYSNVVPNAEYFAPPRDHVDDPKLSTLSRLTGWKLVGVFVLAAVGIIVCLMIGYILFNKTQQTSRKRLY</sequence>
<feature type="domain" description="L-type lectin-like" evidence="13">
    <location>
        <begin position="1"/>
        <end position="224"/>
    </location>
</feature>
<evidence type="ECO:0000256" key="4">
    <source>
        <dbReference type="ARBA" id="ARBA00022729"/>
    </source>
</evidence>
<dbReference type="InterPro" id="IPR051136">
    <property type="entry name" value="Intracellular_Lectin-GPT"/>
</dbReference>
<evidence type="ECO:0000256" key="1">
    <source>
        <dbReference type="ARBA" id="ARBA00004194"/>
    </source>
</evidence>
<evidence type="ECO:0000256" key="12">
    <source>
        <dbReference type="SAM" id="Phobius"/>
    </source>
</evidence>
<comment type="subcellular location">
    <subcellularLocation>
        <location evidence="11">Endomembrane system</location>
        <topology evidence="11">Single-pass type I membrane protein</topology>
    </subcellularLocation>
    <subcellularLocation>
        <location evidence="1">Golgi apparatus membrane</location>
        <topology evidence="1">Single-pass membrane protein</topology>
    </subcellularLocation>
</comment>
<evidence type="ECO:0000256" key="2">
    <source>
        <dbReference type="ARBA" id="ARBA00022692"/>
    </source>
</evidence>
<dbReference type="Gene3D" id="2.60.120.200">
    <property type="match status" value="1"/>
</dbReference>
<dbReference type="HOGENOM" id="CLU_041093_0_0_1"/>
<dbReference type="STRING" id="6412.T1FY79"/>
<dbReference type="GO" id="GO:0046872">
    <property type="term" value="F:metal ion binding"/>
    <property type="evidence" value="ECO:0007669"/>
    <property type="project" value="UniProtKB-KW"/>
</dbReference>
<dbReference type="InParanoid" id="T1FY79"/>
<dbReference type="GeneID" id="20213777"/>
<dbReference type="InterPro" id="IPR013320">
    <property type="entry name" value="ConA-like_dom_sf"/>
</dbReference>
<reference evidence="15" key="3">
    <citation type="submission" date="2015-06" db="UniProtKB">
        <authorList>
            <consortium name="EnsemblMetazoa"/>
        </authorList>
    </citation>
    <scope>IDENTIFICATION</scope>
</reference>
<reference evidence="14 16" key="2">
    <citation type="journal article" date="2013" name="Nature">
        <title>Insights into bilaterian evolution from three spiralian genomes.</title>
        <authorList>
            <person name="Simakov O."/>
            <person name="Marletaz F."/>
            <person name="Cho S.J."/>
            <person name="Edsinger-Gonzales E."/>
            <person name="Havlak P."/>
            <person name="Hellsten U."/>
            <person name="Kuo D.H."/>
            <person name="Larsson T."/>
            <person name="Lv J."/>
            <person name="Arendt D."/>
            <person name="Savage R."/>
            <person name="Osoegawa K."/>
            <person name="de Jong P."/>
            <person name="Grimwood J."/>
            <person name="Chapman J.A."/>
            <person name="Shapiro H."/>
            <person name="Aerts A."/>
            <person name="Otillar R.P."/>
            <person name="Terry A.Y."/>
            <person name="Boore J.L."/>
            <person name="Grigoriev I.V."/>
            <person name="Lindberg D.R."/>
            <person name="Seaver E.C."/>
            <person name="Weisblat D.A."/>
            <person name="Putnam N.H."/>
            <person name="Rokhsar D.S."/>
        </authorList>
    </citation>
    <scope>NUCLEOTIDE SEQUENCE</scope>
</reference>
<dbReference type="KEGG" id="hro:HELRODRAFT_65456"/>
<dbReference type="PANTHER" id="PTHR12223">
    <property type="entry name" value="VESICULAR MANNOSE-BINDING LECTIN"/>
    <property type="match status" value="1"/>
</dbReference>
<dbReference type="GO" id="GO:0000139">
    <property type="term" value="C:Golgi membrane"/>
    <property type="evidence" value="ECO:0000318"/>
    <property type="project" value="GO_Central"/>
</dbReference>
<dbReference type="GO" id="GO:0005793">
    <property type="term" value="C:endoplasmic reticulum-Golgi intermediate compartment"/>
    <property type="evidence" value="ECO:0000318"/>
    <property type="project" value="GO_Central"/>
</dbReference>
<dbReference type="GO" id="GO:0005537">
    <property type="term" value="F:D-mannose binding"/>
    <property type="evidence" value="ECO:0000318"/>
    <property type="project" value="GO_Central"/>
</dbReference>
<accession>T1FY79</accession>
<dbReference type="SUPFAM" id="SSF49899">
    <property type="entry name" value="Concanavalin A-like lectins/glucanases"/>
    <property type="match status" value="1"/>
</dbReference>
<keyword evidence="16" id="KW-1185">Reference proteome</keyword>
<keyword evidence="10" id="KW-0325">Glycoprotein</keyword>
<dbReference type="InterPro" id="IPR005052">
    <property type="entry name" value="Lectin_leg"/>
</dbReference>
<evidence type="ECO:0000259" key="13">
    <source>
        <dbReference type="PROSITE" id="PS51328"/>
    </source>
</evidence>
<evidence type="ECO:0000256" key="8">
    <source>
        <dbReference type="ARBA" id="ARBA00023136"/>
    </source>
</evidence>